<dbReference type="AlphaFoldDB" id="A0A7C9CN74"/>
<proteinExistence type="predicted"/>
<reference evidence="3" key="1">
    <citation type="journal article" date="2013" name="J. Plant Res.">
        <title>Effect of fungi and light on seed germination of three Opuntia species from semiarid lands of central Mexico.</title>
        <authorList>
            <person name="Delgado-Sanchez P."/>
            <person name="Jimenez-Bremont J.F."/>
            <person name="Guerrero-Gonzalez Mde L."/>
            <person name="Flores J."/>
        </authorList>
    </citation>
    <scope>NUCLEOTIDE SEQUENCE</scope>
    <source>
        <tissue evidence="3">Cladode</tissue>
    </source>
</reference>
<sequence>MRPSRIVIYCVALVMLFFFFQDAGLSFSAAPRSSSLHSNLSGRVPRRVLSIFSTQQHIAGSTQGPSVQKVHNKAKFSNNSNQNDDDDNDDLVYHIDYHGVMTHHPAPTPKHS</sequence>
<protein>
    <submittedName>
        <fullName evidence="3">Uncharacterized protein</fullName>
    </submittedName>
</protein>
<feature type="signal peptide" evidence="2">
    <location>
        <begin position="1"/>
        <end position="26"/>
    </location>
</feature>
<reference evidence="3" key="2">
    <citation type="submission" date="2020-07" db="EMBL/GenBank/DDBJ databases">
        <authorList>
            <person name="Vera ALvarez R."/>
            <person name="Arias-Moreno D.M."/>
            <person name="Jimenez-Jacinto V."/>
            <person name="Jimenez-Bremont J.F."/>
            <person name="Swaminathan K."/>
            <person name="Moose S.P."/>
            <person name="Guerrero-Gonzalez M.L."/>
            <person name="Marino-Ramirez L."/>
            <person name="Landsman D."/>
            <person name="Rodriguez-Kessler M."/>
            <person name="Delgado-Sanchez P."/>
        </authorList>
    </citation>
    <scope>NUCLEOTIDE SEQUENCE</scope>
    <source>
        <tissue evidence="3">Cladode</tissue>
    </source>
</reference>
<name>A0A7C9CN74_OPUST</name>
<keyword evidence="2" id="KW-0732">Signal</keyword>
<feature type="chain" id="PRO_5028048345" evidence="2">
    <location>
        <begin position="27"/>
        <end position="112"/>
    </location>
</feature>
<accession>A0A7C9CN74</accession>
<organism evidence="3">
    <name type="scientific">Opuntia streptacantha</name>
    <name type="common">Prickly pear cactus</name>
    <name type="synonym">Opuntia cardona</name>
    <dbReference type="NCBI Taxonomy" id="393608"/>
    <lineage>
        <taxon>Eukaryota</taxon>
        <taxon>Viridiplantae</taxon>
        <taxon>Streptophyta</taxon>
        <taxon>Embryophyta</taxon>
        <taxon>Tracheophyta</taxon>
        <taxon>Spermatophyta</taxon>
        <taxon>Magnoliopsida</taxon>
        <taxon>eudicotyledons</taxon>
        <taxon>Gunneridae</taxon>
        <taxon>Pentapetalae</taxon>
        <taxon>Caryophyllales</taxon>
        <taxon>Cactineae</taxon>
        <taxon>Cactaceae</taxon>
        <taxon>Opuntioideae</taxon>
        <taxon>Opuntia</taxon>
    </lineage>
</organism>
<dbReference type="EMBL" id="GISG01038486">
    <property type="protein sequence ID" value="MBA4622381.1"/>
    <property type="molecule type" value="Transcribed_RNA"/>
</dbReference>
<feature type="region of interest" description="Disordered" evidence="1">
    <location>
        <begin position="59"/>
        <end position="91"/>
    </location>
</feature>
<evidence type="ECO:0000256" key="2">
    <source>
        <dbReference type="SAM" id="SignalP"/>
    </source>
</evidence>
<evidence type="ECO:0000313" key="3">
    <source>
        <dbReference type="EMBL" id="MBA4622381.1"/>
    </source>
</evidence>
<evidence type="ECO:0000256" key="1">
    <source>
        <dbReference type="SAM" id="MobiDB-lite"/>
    </source>
</evidence>